<dbReference type="InterPro" id="IPR057929">
    <property type="entry name" value="RamC_N"/>
</dbReference>
<dbReference type="Gene3D" id="3.30.200.20">
    <property type="entry name" value="Phosphorylase Kinase, domain 1"/>
    <property type="match status" value="1"/>
</dbReference>
<dbReference type="Gene3D" id="1.50.10.20">
    <property type="match status" value="1"/>
</dbReference>
<organism evidence="3 4">
    <name type="scientific">Janthinobacterium fluminis</name>
    <dbReference type="NCBI Taxonomy" id="2987524"/>
    <lineage>
        <taxon>Bacteria</taxon>
        <taxon>Pseudomonadati</taxon>
        <taxon>Pseudomonadota</taxon>
        <taxon>Betaproteobacteria</taxon>
        <taxon>Burkholderiales</taxon>
        <taxon>Oxalobacteraceae</taxon>
        <taxon>Janthinobacterium</taxon>
    </lineage>
</organism>
<keyword evidence="4" id="KW-1185">Reference proteome</keyword>
<dbReference type="PANTHER" id="PTHR44167:SF24">
    <property type="entry name" value="SERINE_THREONINE-PROTEIN KINASE CHK2"/>
    <property type="match status" value="1"/>
</dbReference>
<dbReference type="Pfam" id="PF25816">
    <property type="entry name" value="RamC_N"/>
    <property type="match status" value="1"/>
</dbReference>
<proteinExistence type="predicted"/>
<dbReference type="CDD" id="cd04791">
    <property type="entry name" value="LanC_SerThrkinase"/>
    <property type="match status" value="1"/>
</dbReference>
<evidence type="ECO:0000256" key="1">
    <source>
        <dbReference type="SAM" id="MobiDB-lite"/>
    </source>
</evidence>
<dbReference type="InterPro" id="IPR053524">
    <property type="entry name" value="Aerial_hyphae_peptide-synth"/>
</dbReference>
<evidence type="ECO:0000259" key="2">
    <source>
        <dbReference type="PROSITE" id="PS50011"/>
    </source>
</evidence>
<dbReference type="InterPro" id="IPR007822">
    <property type="entry name" value="LANC-like"/>
</dbReference>
<feature type="region of interest" description="Disordered" evidence="1">
    <location>
        <begin position="209"/>
        <end position="233"/>
    </location>
</feature>
<accession>A0ABT5JUZ0</accession>
<reference evidence="3 4" key="1">
    <citation type="submission" date="2022-10" db="EMBL/GenBank/DDBJ databases">
        <title>Janthinobacterium sp. hw3 Genome sequencing.</title>
        <authorList>
            <person name="Park S."/>
        </authorList>
    </citation>
    <scope>NUCLEOTIDE SEQUENCE [LARGE SCALE GENOMIC DNA]</scope>
    <source>
        <strain evidence="4">hw3</strain>
    </source>
</reference>
<dbReference type="Gene3D" id="1.10.510.10">
    <property type="entry name" value="Transferase(Phosphotransferase) domain 1"/>
    <property type="match status" value="1"/>
</dbReference>
<dbReference type="SMART" id="SM00220">
    <property type="entry name" value="S_TKc"/>
    <property type="match status" value="1"/>
</dbReference>
<dbReference type="NCBIfam" id="NF038151">
    <property type="entry name" value="lanthi_synth_III"/>
    <property type="match status" value="1"/>
</dbReference>
<evidence type="ECO:0000313" key="4">
    <source>
        <dbReference type="Proteomes" id="UP001221208"/>
    </source>
</evidence>
<dbReference type="Pfam" id="PF00069">
    <property type="entry name" value="Pkinase"/>
    <property type="match status" value="1"/>
</dbReference>
<dbReference type="InterPro" id="IPR000719">
    <property type="entry name" value="Prot_kinase_dom"/>
</dbReference>
<protein>
    <submittedName>
        <fullName evidence="3">Class III lanthionine synthetase LanKC</fullName>
    </submittedName>
</protein>
<dbReference type="PROSITE" id="PS50011">
    <property type="entry name" value="PROTEIN_KINASE_DOM"/>
    <property type="match status" value="1"/>
</dbReference>
<comment type="caution">
    <text evidence="3">The sequence shown here is derived from an EMBL/GenBank/DDBJ whole genome shotgun (WGS) entry which is preliminary data.</text>
</comment>
<gene>
    <name evidence="3" type="primary">lanKC</name>
    <name evidence="3" type="ORF">OIK44_01745</name>
</gene>
<sequence>MEWIMVRRAKSLRERRHIDKAYYRGSSELFYEPNYPHYHPSDELKSSVDSLIAARGASWRTHRTDVWTHVIPFFNGVPVNLPNQGWKIHVSATESNCRDILNKVSELAFEHNVHFKFANDVNTLKLMTSKRWPRGGSGKFITLYPCTEKFFREFIEYAYEILKDDVGSYILSDRRYKDCRCLYYRYGGFNLSSRLHFMGTKIHMLTSPDGDEVEDRRTPYYESPSWAPDPFPQEELDEGEMTLNDGRYEVKSALGFSNTGGVYLAIDTVTGKEVVIKEARPYVELGANGADATTRLAKEENNLRALTGLGIAPEVYTSFQDWENHYLVEEYFDAFDIRELTVMKSPLVLAYPTLADSKAFYESYKNIFIGVLNAVDQIHAKGMIIGDLSPTNILIEKTTMSVRIIDLEGAYRPSIEDAETLFTPGFRSEHKGRPKESNFHDDLYAIGTMMLYGIFPIAAMAYLRADLFTKIAPIVLADIGWSQTPVQHVIEQLITNSITCREAIELLNGRSIIEQPMTRKAAPAVLPLEEICRGMARFINSNFRLDAPYTLFPIDPFGSSFNPISLGFGSSGIIHSLLKCGFETPGPALQRYQNEIDAIDPKKLAPGFWIGAAGIAWTLLSTEKLEDGKKFLLAANSSPLLREHHSLYYGMAGIGMTNLAAFRMLDAQHYLNVAIDLAETLAATALTSERGIYWNDDVETRIGFGYGQSGVALFFLRLYQMTNVPKWHALGKKALEYDLSFCFEREPGVGCFPCAPDETNTYDNYIEQGSAGIAKVAIRYGLWSEIDNILADAHRKYAVFAGLSYGVIGFVDVLLDAYLYSQDKKYLDMAERPLQGFRDIFLFESGDGYAVPGDGLFRISCDYATGIAGVMKTLHRWSNLLPDEFCLDELDNLSGHSATKRTLLK</sequence>
<dbReference type="SUPFAM" id="SSF158745">
    <property type="entry name" value="LanC-like"/>
    <property type="match status" value="1"/>
</dbReference>
<dbReference type="EMBL" id="JAQQXR010000001">
    <property type="protein sequence ID" value="MDC8756306.1"/>
    <property type="molecule type" value="Genomic_DNA"/>
</dbReference>
<feature type="domain" description="Protein kinase" evidence="2">
    <location>
        <begin position="248"/>
        <end position="518"/>
    </location>
</feature>
<dbReference type="PANTHER" id="PTHR44167">
    <property type="entry name" value="OVARIAN-SPECIFIC SERINE/THREONINE-PROTEIN KINASE LOK-RELATED"/>
    <property type="match status" value="1"/>
</dbReference>
<dbReference type="InterPro" id="IPR058053">
    <property type="entry name" value="RamC_C"/>
</dbReference>
<dbReference type="SMART" id="SM01260">
    <property type="entry name" value="LANC_like"/>
    <property type="match status" value="1"/>
</dbReference>
<name>A0ABT5JUZ0_9BURK</name>
<evidence type="ECO:0000313" key="3">
    <source>
        <dbReference type="EMBL" id="MDC8756306.1"/>
    </source>
</evidence>
<dbReference type="Proteomes" id="UP001221208">
    <property type="component" value="Unassembled WGS sequence"/>
</dbReference>
<dbReference type="Pfam" id="PF05147">
    <property type="entry name" value="LANC_like"/>
    <property type="match status" value="1"/>
</dbReference>
<dbReference type="SUPFAM" id="SSF56112">
    <property type="entry name" value="Protein kinase-like (PK-like)"/>
    <property type="match status" value="1"/>
</dbReference>
<dbReference type="InterPro" id="IPR011009">
    <property type="entry name" value="Kinase-like_dom_sf"/>
</dbReference>